<name>A0A1M6I5C4_9FIRM</name>
<evidence type="ECO:0000256" key="7">
    <source>
        <dbReference type="ARBA" id="ARBA00022741"/>
    </source>
</evidence>
<dbReference type="CDD" id="cd02064">
    <property type="entry name" value="FAD_synthetase_N"/>
    <property type="match status" value="1"/>
</dbReference>
<dbReference type="UniPathway" id="UPA00276">
    <property type="reaction ID" value="UER00406"/>
</dbReference>
<dbReference type="PANTHER" id="PTHR22749:SF6">
    <property type="entry name" value="RIBOFLAVIN KINASE"/>
    <property type="match status" value="1"/>
</dbReference>
<dbReference type="OrthoDB" id="9803667at2"/>
<evidence type="ECO:0000256" key="14">
    <source>
        <dbReference type="PIRNR" id="PIRNR004491"/>
    </source>
</evidence>
<dbReference type="EMBL" id="FQZS01000027">
    <property type="protein sequence ID" value="SHJ29574.1"/>
    <property type="molecule type" value="Genomic_DNA"/>
</dbReference>
<dbReference type="GO" id="GO:0009398">
    <property type="term" value="P:FMN biosynthetic process"/>
    <property type="evidence" value="ECO:0007669"/>
    <property type="project" value="UniProtKB-UniRule"/>
</dbReference>
<dbReference type="NCBIfam" id="TIGR00083">
    <property type="entry name" value="ribF"/>
    <property type="match status" value="1"/>
</dbReference>
<dbReference type="Pfam" id="PF01687">
    <property type="entry name" value="Flavokinase"/>
    <property type="match status" value="1"/>
</dbReference>
<dbReference type="NCBIfam" id="NF004162">
    <property type="entry name" value="PRK05627.1-5"/>
    <property type="match status" value="1"/>
</dbReference>
<dbReference type="EC" id="2.7.7.2" evidence="14"/>
<dbReference type="GO" id="GO:0009231">
    <property type="term" value="P:riboflavin biosynthetic process"/>
    <property type="evidence" value="ECO:0007669"/>
    <property type="project" value="InterPro"/>
</dbReference>
<dbReference type="SUPFAM" id="SSF82114">
    <property type="entry name" value="Riboflavin kinase-like"/>
    <property type="match status" value="1"/>
</dbReference>
<dbReference type="InterPro" id="IPR023468">
    <property type="entry name" value="Riboflavin_kinase"/>
</dbReference>
<dbReference type="AlphaFoldDB" id="A0A1M6I5C4"/>
<dbReference type="EC" id="2.7.1.26" evidence="14"/>
<evidence type="ECO:0000313" key="17">
    <source>
        <dbReference type="Proteomes" id="UP000184442"/>
    </source>
</evidence>
<evidence type="ECO:0000256" key="10">
    <source>
        <dbReference type="ARBA" id="ARBA00022840"/>
    </source>
</evidence>
<dbReference type="PANTHER" id="PTHR22749">
    <property type="entry name" value="RIBOFLAVIN KINASE/FMN ADENYLYLTRANSFERASE"/>
    <property type="match status" value="1"/>
</dbReference>
<dbReference type="InterPro" id="IPR015865">
    <property type="entry name" value="Riboflavin_kinase_bac/euk"/>
</dbReference>
<dbReference type="STRING" id="1122184.SAMN02745176_03090"/>
<evidence type="ECO:0000256" key="3">
    <source>
        <dbReference type="ARBA" id="ARBA00022630"/>
    </source>
</evidence>
<keyword evidence="4 14" id="KW-0288">FMN</keyword>
<comment type="similarity">
    <text evidence="14">Belongs to the ribF family.</text>
</comment>
<dbReference type="PIRSF" id="PIRSF004491">
    <property type="entry name" value="FAD_Synth"/>
    <property type="match status" value="1"/>
</dbReference>
<dbReference type="SMART" id="SM00904">
    <property type="entry name" value="Flavokinase"/>
    <property type="match status" value="1"/>
</dbReference>
<dbReference type="InterPro" id="IPR014729">
    <property type="entry name" value="Rossmann-like_a/b/a_fold"/>
</dbReference>
<keyword evidence="7 14" id="KW-0547">Nucleotide-binding</keyword>
<evidence type="ECO:0000256" key="8">
    <source>
        <dbReference type="ARBA" id="ARBA00022777"/>
    </source>
</evidence>
<evidence type="ECO:0000256" key="1">
    <source>
        <dbReference type="ARBA" id="ARBA00004726"/>
    </source>
</evidence>
<comment type="catalytic activity">
    <reaction evidence="12 14">
        <text>riboflavin + ATP = FMN + ADP + H(+)</text>
        <dbReference type="Rhea" id="RHEA:14357"/>
        <dbReference type="ChEBI" id="CHEBI:15378"/>
        <dbReference type="ChEBI" id="CHEBI:30616"/>
        <dbReference type="ChEBI" id="CHEBI:57986"/>
        <dbReference type="ChEBI" id="CHEBI:58210"/>
        <dbReference type="ChEBI" id="CHEBI:456216"/>
        <dbReference type="EC" id="2.7.1.26"/>
    </reaction>
</comment>
<dbReference type="Proteomes" id="UP000184442">
    <property type="component" value="Unassembled WGS sequence"/>
</dbReference>
<evidence type="ECO:0000313" key="16">
    <source>
        <dbReference type="EMBL" id="SHJ29574.1"/>
    </source>
</evidence>
<organism evidence="16 17">
    <name type="scientific">Lutispora thermophila DSM 19022</name>
    <dbReference type="NCBI Taxonomy" id="1122184"/>
    <lineage>
        <taxon>Bacteria</taxon>
        <taxon>Bacillati</taxon>
        <taxon>Bacillota</taxon>
        <taxon>Clostridia</taxon>
        <taxon>Lutisporales</taxon>
        <taxon>Lutisporaceae</taxon>
        <taxon>Lutispora</taxon>
    </lineage>
</organism>
<dbReference type="Pfam" id="PF06574">
    <property type="entry name" value="FAD_syn"/>
    <property type="match status" value="1"/>
</dbReference>
<dbReference type="Gene3D" id="3.40.50.620">
    <property type="entry name" value="HUPs"/>
    <property type="match status" value="1"/>
</dbReference>
<evidence type="ECO:0000256" key="11">
    <source>
        <dbReference type="ARBA" id="ARBA00023268"/>
    </source>
</evidence>
<dbReference type="GO" id="GO:0003919">
    <property type="term" value="F:FMN adenylyltransferase activity"/>
    <property type="evidence" value="ECO:0007669"/>
    <property type="project" value="UniProtKB-UniRule"/>
</dbReference>
<keyword evidence="9 14" id="KW-0274">FAD</keyword>
<evidence type="ECO:0000256" key="13">
    <source>
        <dbReference type="ARBA" id="ARBA00049494"/>
    </source>
</evidence>
<dbReference type="RefSeq" id="WP_073027262.1">
    <property type="nucleotide sequence ID" value="NZ_FQZS01000027.1"/>
</dbReference>
<evidence type="ECO:0000256" key="12">
    <source>
        <dbReference type="ARBA" id="ARBA00047880"/>
    </source>
</evidence>
<comment type="pathway">
    <text evidence="2 14">Cofactor biosynthesis; FMN biosynthesis; FMN from riboflavin (ATP route): step 1/1.</text>
</comment>
<keyword evidence="6 14" id="KW-0548">Nucleotidyltransferase</keyword>
<keyword evidence="10 14" id="KW-0067">ATP-binding</keyword>
<dbReference type="SUPFAM" id="SSF52374">
    <property type="entry name" value="Nucleotidylyl transferase"/>
    <property type="match status" value="1"/>
</dbReference>
<reference evidence="16 17" key="1">
    <citation type="submission" date="2016-11" db="EMBL/GenBank/DDBJ databases">
        <authorList>
            <person name="Jaros S."/>
            <person name="Januszkiewicz K."/>
            <person name="Wedrychowicz H."/>
        </authorList>
    </citation>
    <scope>NUCLEOTIDE SEQUENCE [LARGE SCALE GENOMIC DNA]</scope>
    <source>
        <strain evidence="16 17">DSM 19022</strain>
    </source>
</reference>
<evidence type="ECO:0000256" key="5">
    <source>
        <dbReference type="ARBA" id="ARBA00022679"/>
    </source>
</evidence>
<dbReference type="InterPro" id="IPR015864">
    <property type="entry name" value="FAD_synthase"/>
</dbReference>
<dbReference type="GO" id="GO:0005524">
    <property type="term" value="F:ATP binding"/>
    <property type="evidence" value="ECO:0007669"/>
    <property type="project" value="UniProtKB-UniRule"/>
</dbReference>
<keyword evidence="11" id="KW-0511">Multifunctional enzyme</keyword>
<keyword evidence="5 14" id="KW-0808">Transferase</keyword>
<dbReference type="Gene3D" id="2.40.30.30">
    <property type="entry name" value="Riboflavin kinase-like"/>
    <property type="match status" value="1"/>
</dbReference>
<dbReference type="GO" id="GO:0008531">
    <property type="term" value="F:riboflavin kinase activity"/>
    <property type="evidence" value="ECO:0007669"/>
    <property type="project" value="UniProtKB-UniRule"/>
</dbReference>
<dbReference type="InterPro" id="IPR002606">
    <property type="entry name" value="Riboflavin_kinase_bac"/>
</dbReference>
<sequence>MLVYTSYEEAKERTPYCIALGSFDGVHLGHQKLIEMAVNKSKELDCNSMIYTFLNHPKKVLLPDCSPEIITLNSKRINIFKSLGINAVFFENFQNIMDMEAETFIKEILVSKFDIKCAVAGYNFSFGSKKDGDAETLLKYGAKYGFEVFIVDAVKIKENIVSSSLIREMIKSGKVSEVKDYLGRNFSIHGQVVHGMKNGGKIGIRTANLDIDRDLVMPKPGVYFTNTVVNNNIYKSVTNIGMNPTFNGRKITIETHIIDFNGDLYGKDIEVVFLQWKREERMFSNVNELKIQVIDDINSRLKLNK</sequence>
<keyword evidence="3 14" id="KW-0285">Flavoprotein</keyword>
<evidence type="ECO:0000256" key="2">
    <source>
        <dbReference type="ARBA" id="ARBA00005201"/>
    </source>
</evidence>
<keyword evidence="8 14" id="KW-0418">Kinase</keyword>
<dbReference type="InterPro" id="IPR023465">
    <property type="entry name" value="Riboflavin_kinase_dom_sf"/>
</dbReference>
<proteinExistence type="inferred from homology"/>
<keyword evidence="17" id="KW-1185">Reference proteome</keyword>
<feature type="domain" description="Riboflavin kinase" evidence="15">
    <location>
        <begin position="181"/>
        <end position="304"/>
    </location>
</feature>
<dbReference type="FunFam" id="3.40.50.620:FF:000021">
    <property type="entry name" value="Riboflavin biosynthesis protein"/>
    <property type="match status" value="1"/>
</dbReference>
<evidence type="ECO:0000256" key="6">
    <source>
        <dbReference type="ARBA" id="ARBA00022695"/>
    </source>
</evidence>
<gene>
    <name evidence="16" type="ORF">SAMN02745176_03090</name>
</gene>
<dbReference type="GO" id="GO:0006747">
    <property type="term" value="P:FAD biosynthetic process"/>
    <property type="evidence" value="ECO:0007669"/>
    <property type="project" value="UniProtKB-UniRule"/>
</dbReference>
<accession>A0A1M6I5C4</accession>
<comment type="pathway">
    <text evidence="1 14">Cofactor biosynthesis; FAD biosynthesis; FAD from FMN: step 1/1.</text>
</comment>
<evidence type="ECO:0000256" key="9">
    <source>
        <dbReference type="ARBA" id="ARBA00022827"/>
    </source>
</evidence>
<evidence type="ECO:0000259" key="15">
    <source>
        <dbReference type="SMART" id="SM00904"/>
    </source>
</evidence>
<comment type="catalytic activity">
    <reaction evidence="13 14">
        <text>FMN + ATP + H(+) = FAD + diphosphate</text>
        <dbReference type="Rhea" id="RHEA:17237"/>
        <dbReference type="ChEBI" id="CHEBI:15378"/>
        <dbReference type="ChEBI" id="CHEBI:30616"/>
        <dbReference type="ChEBI" id="CHEBI:33019"/>
        <dbReference type="ChEBI" id="CHEBI:57692"/>
        <dbReference type="ChEBI" id="CHEBI:58210"/>
        <dbReference type="EC" id="2.7.7.2"/>
    </reaction>
</comment>
<dbReference type="UniPathway" id="UPA00277">
    <property type="reaction ID" value="UER00407"/>
</dbReference>
<evidence type="ECO:0000256" key="4">
    <source>
        <dbReference type="ARBA" id="ARBA00022643"/>
    </source>
</evidence>
<protein>
    <recommendedName>
        <fullName evidence="14">Riboflavin biosynthesis protein</fullName>
    </recommendedName>
    <domain>
        <recommendedName>
            <fullName evidence="14">Riboflavin kinase</fullName>
            <ecNumber evidence="14">2.7.1.26</ecNumber>
        </recommendedName>
        <alternativeName>
            <fullName evidence="14">Flavokinase</fullName>
        </alternativeName>
    </domain>
    <domain>
        <recommendedName>
            <fullName evidence="14">FMN adenylyltransferase</fullName>
            <ecNumber evidence="14">2.7.7.2</ecNumber>
        </recommendedName>
        <alternativeName>
            <fullName evidence="14">FAD pyrophosphorylase</fullName>
        </alternativeName>
        <alternativeName>
            <fullName evidence="14">FAD synthase</fullName>
        </alternativeName>
    </domain>
</protein>